<feature type="domain" description="THUMP" evidence="12">
    <location>
        <begin position="63"/>
        <end position="167"/>
    </location>
</feature>
<keyword evidence="3" id="KW-0820">tRNA-binding</keyword>
<evidence type="ECO:0000256" key="3">
    <source>
        <dbReference type="ARBA" id="ARBA00022555"/>
    </source>
</evidence>
<evidence type="ECO:0000256" key="9">
    <source>
        <dbReference type="ARBA" id="ARBA00023157"/>
    </source>
</evidence>
<dbReference type="EC" id="2.8.1.4" evidence="13"/>
<dbReference type="GO" id="GO:0000049">
    <property type="term" value="F:tRNA binding"/>
    <property type="evidence" value="ECO:0007669"/>
    <property type="project" value="UniProtKB-KW"/>
</dbReference>
<dbReference type="InterPro" id="IPR049961">
    <property type="entry name" value="ThiI_N"/>
</dbReference>
<keyword evidence="8" id="KW-0784">Thiamine biosynthesis</keyword>
<dbReference type="NCBIfam" id="TIGR00342">
    <property type="entry name" value="tRNA uracil 4-sulfurtransferase ThiI"/>
    <property type="match status" value="1"/>
</dbReference>
<dbReference type="Gene3D" id="3.40.50.620">
    <property type="entry name" value="HUPs"/>
    <property type="match status" value="1"/>
</dbReference>
<dbReference type="CDD" id="cd01712">
    <property type="entry name" value="PPase_ThiI"/>
    <property type="match status" value="1"/>
</dbReference>
<dbReference type="Pfam" id="PF02568">
    <property type="entry name" value="ThiI"/>
    <property type="match status" value="1"/>
</dbReference>
<dbReference type="CDD" id="cd11716">
    <property type="entry name" value="THUMP_ThiI"/>
    <property type="match status" value="1"/>
</dbReference>
<evidence type="ECO:0000256" key="2">
    <source>
        <dbReference type="ARBA" id="ARBA00022490"/>
    </source>
</evidence>
<dbReference type="GO" id="GO:0005829">
    <property type="term" value="C:cytosol"/>
    <property type="evidence" value="ECO:0007669"/>
    <property type="project" value="TreeGrafter"/>
</dbReference>
<dbReference type="InterPro" id="IPR004114">
    <property type="entry name" value="THUMP_dom"/>
</dbReference>
<evidence type="ECO:0000256" key="5">
    <source>
        <dbReference type="ARBA" id="ARBA00022741"/>
    </source>
</evidence>
<name>A0A2H9T745_9ZZZZ</name>
<keyword evidence="2" id="KW-0963">Cytoplasm</keyword>
<protein>
    <submittedName>
        <fullName evidence="13">tRNA sulfurtransferase</fullName>
        <ecNumber evidence="13">2.8.1.4</ecNumber>
    </submittedName>
</protein>
<dbReference type="InterPro" id="IPR003720">
    <property type="entry name" value="tRNA_STrfase"/>
</dbReference>
<comment type="caution">
    <text evidence="13">The sequence shown here is derived from an EMBL/GenBank/DDBJ whole genome shotgun (WGS) entry which is preliminary data.</text>
</comment>
<dbReference type="GO" id="GO:0002937">
    <property type="term" value="P:tRNA 4-thiouridine biosynthesis"/>
    <property type="evidence" value="ECO:0007669"/>
    <property type="project" value="TreeGrafter"/>
</dbReference>
<evidence type="ECO:0000256" key="8">
    <source>
        <dbReference type="ARBA" id="ARBA00022977"/>
    </source>
</evidence>
<evidence type="ECO:0000259" key="11">
    <source>
        <dbReference type="PROSITE" id="PS50206"/>
    </source>
</evidence>
<keyword evidence="6" id="KW-0067">ATP-binding</keyword>
<dbReference type="GO" id="GO:0052837">
    <property type="term" value="P:thiazole biosynthetic process"/>
    <property type="evidence" value="ECO:0007669"/>
    <property type="project" value="InterPro"/>
</dbReference>
<dbReference type="HAMAP" id="MF_00021">
    <property type="entry name" value="ThiI"/>
    <property type="match status" value="1"/>
</dbReference>
<dbReference type="SMART" id="SM00981">
    <property type="entry name" value="THUMP"/>
    <property type="match status" value="1"/>
</dbReference>
<dbReference type="SUPFAM" id="SSF52821">
    <property type="entry name" value="Rhodanese/Cell cycle control phosphatase"/>
    <property type="match status" value="1"/>
</dbReference>
<evidence type="ECO:0000259" key="12">
    <source>
        <dbReference type="PROSITE" id="PS51165"/>
    </source>
</evidence>
<evidence type="ECO:0000256" key="6">
    <source>
        <dbReference type="ARBA" id="ARBA00022840"/>
    </source>
</evidence>
<dbReference type="InterPro" id="IPR014729">
    <property type="entry name" value="Rossmann-like_a/b/a_fold"/>
</dbReference>
<dbReference type="GO" id="GO:0009228">
    <property type="term" value="P:thiamine biosynthetic process"/>
    <property type="evidence" value="ECO:0007669"/>
    <property type="project" value="UniProtKB-KW"/>
</dbReference>
<dbReference type="InterPro" id="IPR036873">
    <property type="entry name" value="Rhodanese-like_dom_sf"/>
</dbReference>
<dbReference type="PROSITE" id="PS51165">
    <property type="entry name" value="THUMP"/>
    <property type="match status" value="1"/>
</dbReference>
<dbReference type="PANTHER" id="PTHR43209:SF1">
    <property type="entry name" value="TRNA SULFURTRANSFERASE"/>
    <property type="match status" value="1"/>
</dbReference>
<dbReference type="PROSITE" id="PS50206">
    <property type="entry name" value="RHODANESE_3"/>
    <property type="match status" value="1"/>
</dbReference>
<keyword evidence="4 13" id="KW-0808">Transferase</keyword>
<evidence type="ECO:0000256" key="1">
    <source>
        <dbReference type="ARBA" id="ARBA00004496"/>
    </source>
</evidence>
<dbReference type="Gene3D" id="3.40.250.10">
    <property type="entry name" value="Rhodanese-like domain"/>
    <property type="match status" value="1"/>
</dbReference>
<reference evidence="13" key="1">
    <citation type="journal article" date="2017" name="Appl. Environ. Microbiol.">
        <title>Molecular characterization of an Endozoicomonas-like organism causing infection in king scallop Pecten maximus L.</title>
        <authorList>
            <person name="Cano I."/>
            <person name="van Aerle R."/>
            <person name="Ross S."/>
            <person name="Verner-Jeffreys D.W."/>
            <person name="Paley R.K."/>
            <person name="Rimmer G."/>
            <person name="Ryder D."/>
            <person name="Hooper P."/>
            <person name="Stone D."/>
            <person name="Feist S.W."/>
        </authorList>
    </citation>
    <scope>NUCLEOTIDE SEQUENCE</scope>
</reference>
<dbReference type="GO" id="GO:0004810">
    <property type="term" value="F:CCA tRNA nucleotidyltransferase activity"/>
    <property type="evidence" value="ECO:0007669"/>
    <property type="project" value="InterPro"/>
</dbReference>
<dbReference type="NCBIfam" id="TIGR04271">
    <property type="entry name" value="ThiI_C_thiazole"/>
    <property type="match status" value="1"/>
</dbReference>
<dbReference type="PANTHER" id="PTHR43209">
    <property type="entry name" value="TRNA SULFURTRANSFERASE"/>
    <property type="match status" value="1"/>
</dbReference>
<keyword evidence="5" id="KW-0547">Nucleotide-binding</keyword>
<keyword evidence="9" id="KW-1015">Disulfide bond</keyword>
<evidence type="ECO:0000256" key="4">
    <source>
        <dbReference type="ARBA" id="ARBA00022679"/>
    </source>
</evidence>
<dbReference type="InterPro" id="IPR050102">
    <property type="entry name" value="tRNA_sulfurtransferase_ThiI"/>
</dbReference>
<dbReference type="InterPro" id="IPR001763">
    <property type="entry name" value="Rhodanese-like_dom"/>
</dbReference>
<organism evidence="13">
    <name type="scientific">invertebrate metagenome</name>
    <dbReference type="NCBI Taxonomy" id="1711999"/>
    <lineage>
        <taxon>unclassified sequences</taxon>
        <taxon>metagenomes</taxon>
        <taxon>organismal metagenomes</taxon>
    </lineage>
</organism>
<keyword evidence="10" id="KW-0676">Redox-active center</keyword>
<evidence type="ECO:0000256" key="10">
    <source>
        <dbReference type="ARBA" id="ARBA00023284"/>
    </source>
</evidence>
<dbReference type="AlphaFoldDB" id="A0A2H9T745"/>
<dbReference type="InterPro" id="IPR049962">
    <property type="entry name" value="THUMP_ThiI"/>
</dbReference>
<dbReference type="Pfam" id="PF02926">
    <property type="entry name" value="THUMP"/>
    <property type="match status" value="1"/>
</dbReference>
<dbReference type="EMBL" id="NSIT01000105">
    <property type="protein sequence ID" value="PJE79018.1"/>
    <property type="molecule type" value="Genomic_DNA"/>
</dbReference>
<sequence>MNFIVKLFPEITIKSTSVRKRFIKQLRRNLKTVLATIDPDVVVTGAWDSLKVTSVATDKVRQAGVRYLLSHTPGIGYWLEAAEYPLINLDDMLEKAVDAHKDELKGETFCVRCKRAGQHNFTSIDVERFIGAGLNRLTETAGVRLKNPDVLVRIEIKNNRYFMVQQRGQGLGGFPMGTQEPVMSLISGGFDSTVSSFLTMRRGIRTHFCFFNLGGSAHELAVKEVAYYLWHKFSLSHNVKFVTVPFEGVVEEILTKVDNSQMGVVLKRMMVRAASKIAEEAHIPALVTGEAVGQVSSQTLTNLTVIDKVTDQLVLRPLIAMDKQDIINTAEKIGTAEFARHIPEYCAVISRKPTTCATMKRILEEESHFDFSVLDQAVEDRRIAWVRDIAKQDLHQQAVEVVHCVGNDDVLVDIRHPTEEELNPLVVTGKTIKKIPFYRLATDFVELDRSRQYLLYCEKGVMSQLQAMHLRDEGYSNVAVFRPEK</sequence>
<dbReference type="GO" id="GO:0140741">
    <property type="term" value="F:tRNA-uracil-4 sulfurtransferase activity"/>
    <property type="evidence" value="ECO:0007669"/>
    <property type="project" value="UniProtKB-EC"/>
</dbReference>
<dbReference type="SUPFAM" id="SSF143437">
    <property type="entry name" value="THUMP domain-like"/>
    <property type="match status" value="1"/>
</dbReference>
<dbReference type="SUPFAM" id="SSF52402">
    <property type="entry name" value="Adenine nucleotide alpha hydrolases-like"/>
    <property type="match status" value="1"/>
</dbReference>
<dbReference type="Gene3D" id="3.30.2130.30">
    <property type="match status" value="1"/>
</dbReference>
<comment type="subcellular location">
    <subcellularLocation>
        <location evidence="1">Cytoplasm</location>
    </subcellularLocation>
</comment>
<dbReference type="InterPro" id="IPR026340">
    <property type="entry name" value="THII_Thiazole_biosynth_dom"/>
</dbReference>
<evidence type="ECO:0000313" key="13">
    <source>
        <dbReference type="EMBL" id="PJE79018.1"/>
    </source>
</evidence>
<gene>
    <name evidence="13" type="primary">thiI</name>
    <name evidence="13" type="ORF">CI610_02025</name>
</gene>
<dbReference type="InterPro" id="IPR020536">
    <property type="entry name" value="ThiI_AANH"/>
</dbReference>
<keyword evidence="7" id="KW-0694">RNA-binding</keyword>
<proteinExistence type="inferred from homology"/>
<accession>A0A2H9T745</accession>
<feature type="domain" description="Rhodanese" evidence="11">
    <location>
        <begin position="447"/>
        <end position="485"/>
    </location>
</feature>
<dbReference type="GO" id="GO:0005524">
    <property type="term" value="F:ATP binding"/>
    <property type="evidence" value="ECO:0007669"/>
    <property type="project" value="UniProtKB-KW"/>
</dbReference>
<evidence type="ECO:0000256" key="7">
    <source>
        <dbReference type="ARBA" id="ARBA00022884"/>
    </source>
</evidence>